<protein>
    <submittedName>
        <fullName evidence="2">Uncharacterized protein</fullName>
    </submittedName>
</protein>
<dbReference type="EMBL" id="JANPWB010000011">
    <property type="protein sequence ID" value="KAJ1123959.1"/>
    <property type="molecule type" value="Genomic_DNA"/>
</dbReference>
<reference evidence="2" key="1">
    <citation type="journal article" date="2022" name="bioRxiv">
        <title>Sequencing and chromosome-scale assembly of the giantPleurodeles waltlgenome.</title>
        <authorList>
            <person name="Brown T."/>
            <person name="Elewa A."/>
            <person name="Iarovenko S."/>
            <person name="Subramanian E."/>
            <person name="Araus A.J."/>
            <person name="Petzold A."/>
            <person name="Susuki M."/>
            <person name="Suzuki K.-i.T."/>
            <person name="Hayashi T."/>
            <person name="Toyoda A."/>
            <person name="Oliveira C."/>
            <person name="Osipova E."/>
            <person name="Leigh N.D."/>
            <person name="Simon A."/>
            <person name="Yun M.H."/>
        </authorList>
    </citation>
    <scope>NUCLEOTIDE SEQUENCE</scope>
    <source>
        <strain evidence="2">20211129_DDA</strain>
        <tissue evidence="2">Liver</tissue>
    </source>
</reference>
<accession>A0AAV7P882</accession>
<keyword evidence="3" id="KW-1185">Reference proteome</keyword>
<dbReference type="AlphaFoldDB" id="A0AAV7P882"/>
<feature type="region of interest" description="Disordered" evidence="1">
    <location>
        <begin position="1"/>
        <end position="91"/>
    </location>
</feature>
<evidence type="ECO:0000313" key="3">
    <source>
        <dbReference type="Proteomes" id="UP001066276"/>
    </source>
</evidence>
<gene>
    <name evidence="2" type="ORF">NDU88_002426</name>
</gene>
<organism evidence="2 3">
    <name type="scientific">Pleurodeles waltl</name>
    <name type="common">Iberian ribbed newt</name>
    <dbReference type="NCBI Taxonomy" id="8319"/>
    <lineage>
        <taxon>Eukaryota</taxon>
        <taxon>Metazoa</taxon>
        <taxon>Chordata</taxon>
        <taxon>Craniata</taxon>
        <taxon>Vertebrata</taxon>
        <taxon>Euteleostomi</taxon>
        <taxon>Amphibia</taxon>
        <taxon>Batrachia</taxon>
        <taxon>Caudata</taxon>
        <taxon>Salamandroidea</taxon>
        <taxon>Salamandridae</taxon>
        <taxon>Pleurodelinae</taxon>
        <taxon>Pleurodeles</taxon>
    </lineage>
</organism>
<dbReference type="Proteomes" id="UP001066276">
    <property type="component" value="Chromosome 7"/>
</dbReference>
<comment type="caution">
    <text evidence="2">The sequence shown here is derived from an EMBL/GenBank/DDBJ whole genome shotgun (WGS) entry which is preliminary data.</text>
</comment>
<feature type="compositionally biased region" description="Low complexity" evidence="1">
    <location>
        <begin position="55"/>
        <end position="70"/>
    </location>
</feature>
<sequence>MCMQPQPRHGPRLNGAGNPASGTPPGRLSSPAGAASVSESSRSRGVNTALPAPVSTSSSRRPGRPTGSRGMRPEPCHGRSGGGKSCGPAVRAAGRTLPCRARSSSASQLLRERRPQIRCVQYMCPVQSVRLPAPGVVWAPRGG</sequence>
<name>A0AAV7P882_PLEWA</name>
<evidence type="ECO:0000256" key="1">
    <source>
        <dbReference type="SAM" id="MobiDB-lite"/>
    </source>
</evidence>
<feature type="compositionally biased region" description="Polar residues" evidence="1">
    <location>
        <begin position="37"/>
        <end position="46"/>
    </location>
</feature>
<evidence type="ECO:0000313" key="2">
    <source>
        <dbReference type="EMBL" id="KAJ1123959.1"/>
    </source>
</evidence>
<proteinExistence type="predicted"/>